<dbReference type="AlphaFoldDB" id="U3BF71"/>
<proteinExistence type="predicted"/>
<dbReference type="RefSeq" id="WP_021703360.1">
    <property type="nucleotide sequence ID" value="NZ_BATJ01000001.1"/>
</dbReference>
<name>U3BF71_VIBPR</name>
<comment type="caution">
    <text evidence="1">The sequence shown here is derived from an EMBL/GenBank/DDBJ whole genome shotgun (WGS) entry which is preliminary data.</text>
</comment>
<evidence type="ECO:0000313" key="2">
    <source>
        <dbReference type="Proteomes" id="UP000016570"/>
    </source>
</evidence>
<protein>
    <submittedName>
        <fullName evidence="1">Uncharacterized protein</fullName>
    </submittedName>
</protein>
<keyword evidence="2" id="KW-1185">Reference proteome</keyword>
<evidence type="ECO:0000313" key="1">
    <source>
        <dbReference type="EMBL" id="GAD65368.1"/>
    </source>
</evidence>
<accession>U3BF71</accession>
<dbReference type="eggNOG" id="ENOG5031N0N">
    <property type="taxonomic scope" value="Bacteria"/>
</dbReference>
<reference evidence="1 2" key="1">
    <citation type="submission" date="2013-09" db="EMBL/GenBank/DDBJ databases">
        <title>Whole genome shotgun sequence of Vibrio proteolyticus NBRC 13287.</title>
        <authorList>
            <person name="Isaki S."/>
            <person name="Hosoyama A."/>
            <person name="Numata M."/>
            <person name="Hashimoto M."/>
            <person name="Hosoyama Y."/>
            <person name="Tsuchikane K."/>
            <person name="Noguchi M."/>
            <person name="Hirakata S."/>
            <person name="Ichikawa N."/>
            <person name="Ohji S."/>
            <person name="Yamazoe A."/>
            <person name="Fujita N."/>
        </authorList>
    </citation>
    <scope>NUCLEOTIDE SEQUENCE [LARGE SCALE GENOMIC DNA]</scope>
    <source>
        <strain evidence="1 2">NBRC 13287</strain>
    </source>
</reference>
<dbReference type="Proteomes" id="UP000016570">
    <property type="component" value="Unassembled WGS sequence"/>
</dbReference>
<gene>
    <name evidence="1" type="ORF">VPR01S_01_01410</name>
</gene>
<sequence length="122" mass="14604">MTYKYVNSPYDVVYKIIPPLDTSLGHQDVPAEELEMREILEQWYFEGLLPVLNNHNQASELRLHRRLKKFNRIVMLLLKNDFYGSAAKRIVSQWPEESLSTRYIRYLIEQSEVNIPAYYTRH</sequence>
<dbReference type="EMBL" id="BATJ01000001">
    <property type="protein sequence ID" value="GAD65368.1"/>
    <property type="molecule type" value="Genomic_DNA"/>
</dbReference>
<organism evidence="1 2">
    <name type="scientific">Vibrio proteolyticus NBRC 13287</name>
    <dbReference type="NCBI Taxonomy" id="1219065"/>
    <lineage>
        <taxon>Bacteria</taxon>
        <taxon>Pseudomonadati</taxon>
        <taxon>Pseudomonadota</taxon>
        <taxon>Gammaproteobacteria</taxon>
        <taxon>Vibrionales</taxon>
        <taxon>Vibrionaceae</taxon>
        <taxon>Vibrio</taxon>
    </lineage>
</organism>